<dbReference type="EMBL" id="VFML01000001">
    <property type="protein sequence ID" value="TQJ02646.1"/>
    <property type="molecule type" value="Genomic_DNA"/>
</dbReference>
<feature type="compositionally biased region" description="Basic and acidic residues" evidence="1">
    <location>
        <begin position="79"/>
        <end position="88"/>
    </location>
</feature>
<feature type="signal peptide" evidence="2">
    <location>
        <begin position="1"/>
        <end position="27"/>
    </location>
</feature>
<evidence type="ECO:0000313" key="3">
    <source>
        <dbReference type="EMBL" id="TQJ02646.1"/>
    </source>
</evidence>
<evidence type="ECO:0000313" key="4">
    <source>
        <dbReference type="Proteomes" id="UP000320876"/>
    </source>
</evidence>
<keyword evidence="2" id="KW-0732">Signal</keyword>
<comment type="caution">
    <text evidence="3">The sequence shown here is derived from an EMBL/GenBank/DDBJ whole genome shotgun (WGS) entry which is preliminary data.</text>
</comment>
<evidence type="ECO:0000256" key="2">
    <source>
        <dbReference type="SAM" id="SignalP"/>
    </source>
</evidence>
<feature type="region of interest" description="Disordered" evidence="1">
    <location>
        <begin position="62"/>
        <end position="88"/>
    </location>
</feature>
<reference evidence="3 4" key="1">
    <citation type="submission" date="2019-06" db="EMBL/GenBank/DDBJ databases">
        <title>Sequencing the genomes of 1000 actinobacteria strains.</title>
        <authorList>
            <person name="Klenk H.-P."/>
        </authorList>
    </citation>
    <scope>NUCLEOTIDE SEQUENCE [LARGE SCALE GENOMIC DNA]</scope>
    <source>
        <strain evidence="3 4">DSM 45679</strain>
    </source>
</reference>
<name>A0A542DHX6_AMYCI</name>
<gene>
    <name evidence="3" type="ORF">FB471_2381</name>
</gene>
<accession>A0A542DHX6</accession>
<organism evidence="3 4">
    <name type="scientific">Amycolatopsis cihanbeyliensis</name>
    <dbReference type="NCBI Taxonomy" id="1128664"/>
    <lineage>
        <taxon>Bacteria</taxon>
        <taxon>Bacillati</taxon>
        <taxon>Actinomycetota</taxon>
        <taxon>Actinomycetes</taxon>
        <taxon>Pseudonocardiales</taxon>
        <taxon>Pseudonocardiaceae</taxon>
        <taxon>Amycolatopsis</taxon>
    </lineage>
</organism>
<dbReference type="AlphaFoldDB" id="A0A542DHX6"/>
<sequence>MARATTSSATRSAGMFQLVAGLASALAFTGAAFYTVELATCGDAGQYVRHDNHVELIGGCVDGNDLPHTDPRQPAGSDRIAEHNNYRP</sequence>
<dbReference type="Proteomes" id="UP000320876">
    <property type="component" value="Unassembled WGS sequence"/>
</dbReference>
<feature type="chain" id="PRO_5039171211" evidence="2">
    <location>
        <begin position="28"/>
        <end position="88"/>
    </location>
</feature>
<evidence type="ECO:0000256" key="1">
    <source>
        <dbReference type="SAM" id="MobiDB-lite"/>
    </source>
</evidence>
<dbReference type="OrthoDB" id="3696488at2"/>
<keyword evidence="4" id="KW-1185">Reference proteome</keyword>
<proteinExistence type="predicted"/>
<protein>
    <submittedName>
        <fullName evidence="3">Uncharacterized protein</fullName>
    </submittedName>
</protein>
<dbReference type="RefSeq" id="WP_141997796.1">
    <property type="nucleotide sequence ID" value="NZ_VFML01000001.1"/>
</dbReference>